<feature type="domain" description="MacB-like periplasmic core" evidence="8">
    <location>
        <begin position="21"/>
        <end position="255"/>
    </location>
</feature>
<dbReference type="RefSeq" id="WP_162445204.1">
    <property type="nucleotide sequence ID" value="NZ_CP048222.1"/>
</dbReference>
<feature type="transmembrane region" description="Helical" evidence="6">
    <location>
        <begin position="308"/>
        <end position="329"/>
    </location>
</feature>
<dbReference type="GO" id="GO:0005886">
    <property type="term" value="C:plasma membrane"/>
    <property type="evidence" value="ECO:0007669"/>
    <property type="project" value="UniProtKB-SubCell"/>
</dbReference>
<keyword evidence="4 6" id="KW-1133">Transmembrane helix</keyword>
<feature type="transmembrane region" description="Helical" evidence="6">
    <location>
        <begin position="448"/>
        <end position="471"/>
    </location>
</feature>
<dbReference type="PANTHER" id="PTHR30572:SF18">
    <property type="entry name" value="ABC-TYPE MACROLIDE FAMILY EXPORT SYSTEM PERMEASE COMPONENT 2"/>
    <property type="match status" value="1"/>
</dbReference>
<organism evidence="9 10">
    <name type="scientific">Rhodocytophaga rosea</name>
    <dbReference type="NCBI Taxonomy" id="2704465"/>
    <lineage>
        <taxon>Bacteria</taxon>
        <taxon>Pseudomonadati</taxon>
        <taxon>Bacteroidota</taxon>
        <taxon>Cytophagia</taxon>
        <taxon>Cytophagales</taxon>
        <taxon>Rhodocytophagaceae</taxon>
        <taxon>Rhodocytophaga</taxon>
    </lineage>
</organism>
<evidence type="ECO:0000259" key="7">
    <source>
        <dbReference type="Pfam" id="PF02687"/>
    </source>
</evidence>
<evidence type="ECO:0000256" key="2">
    <source>
        <dbReference type="ARBA" id="ARBA00022475"/>
    </source>
</evidence>
<evidence type="ECO:0000256" key="3">
    <source>
        <dbReference type="ARBA" id="ARBA00022692"/>
    </source>
</evidence>
<dbReference type="GO" id="GO:0022857">
    <property type="term" value="F:transmembrane transporter activity"/>
    <property type="evidence" value="ECO:0007669"/>
    <property type="project" value="TreeGrafter"/>
</dbReference>
<reference evidence="9 10" key="1">
    <citation type="submission" date="2020-01" db="EMBL/GenBank/DDBJ databases">
        <authorList>
            <person name="Kim M.K."/>
        </authorList>
    </citation>
    <scope>NUCLEOTIDE SEQUENCE [LARGE SCALE GENOMIC DNA]</scope>
    <source>
        <strain evidence="9 10">172606-1</strain>
    </source>
</reference>
<feature type="transmembrane region" description="Helical" evidence="6">
    <location>
        <begin position="20"/>
        <end position="41"/>
    </location>
</feature>
<evidence type="ECO:0000313" key="9">
    <source>
        <dbReference type="EMBL" id="QHT69215.1"/>
    </source>
</evidence>
<dbReference type="InterPro" id="IPR003838">
    <property type="entry name" value="ABC3_permease_C"/>
</dbReference>
<gene>
    <name evidence="9" type="ORF">GXP67_22535</name>
</gene>
<accession>A0A6C0GMG6</accession>
<evidence type="ECO:0000313" key="10">
    <source>
        <dbReference type="Proteomes" id="UP000480178"/>
    </source>
</evidence>
<dbReference type="KEGG" id="rhoz:GXP67_22535"/>
<feature type="transmembrane region" description="Helical" evidence="6">
    <location>
        <begin position="771"/>
        <end position="792"/>
    </location>
</feature>
<sequence length="811" mass="91166">MLKNYFKTAVRHLVKQKAYAFINGFGLSVGIAFCLLILTFIQDELSFDRFHTKADRIYRIHRTNLAEPATGEEEKGFFSNLKNRHGNKLIYLPIPLAPLMQEEIPEIKQTVRVREGQAIFRHGDKVFNEKLQYVDKNFFDMFSFPLKQGSSATVLNDLSSLVITSNLARKFFGEQNPIGKTLVMQQKKGEEKIFTITGVCEEAPGNSSLALNILIPFEHEENYQENKNQLYNYYSTLVFAELTEHASINTFRQHLSRFINTHYADEIAQIRGDKKLDASTPIYQLGFTNIADTHFDTSVYWNKVSNPLYTYILSGIALLILLIACINYISLSMTSASSRTQEIGIRKVIGASRKQVAWQLWIETQLLVIAAVICAILLVHVFLPAFNYFTEKQLTFQLLKQPVLMAALLGLTVLVGAIVGGYPALFLSGFHPIKVLKSNRTYRFNPRLSGALVLVQYTLCLFLVTSSMIMYRQMQFITRKDLGYNKEQVLVVSNHNNKNMDVLMERIRQFAAGNPDIVSVSSTSGSFSKNSMAFYFNIQGENLPVDVYMVDQAYIPTLGIQLQEGRNFSSELRSDSNAIIINETLAARLGKDGRVGEMSEALSSRVVGVVKDYHYASLESKIAPMALFYRPNSVGSVLVKIKPGRIPEALSAVENNWKTLSNGQPFEYSFLDEDINSQYKTYQRWMGMMGASTLFAIGIACLGLFGLSGLMAVNRTKEIGIRKVLGATLTHIFFLLNKSTVKIALVAFVLAVPFSWYLMNKWLDDFAYRISISWEIFAVAGLIGILTAIVAVSAPSIKAALMNPVKSLRNE</sequence>
<feature type="transmembrane region" description="Helical" evidence="6">
    <location>
        <begin position="743"/>
        <end position="759"/>
    </location>
</feature>
<dbReference type="InterPro" id="IPR025857">
    <property type="entry name" value="MacB_PCD"/>
</dbReference>
<feature type="domain" description="ABC3 transporter permease C-terminal" evidence="7">
    <location>
        <begin position="693"/>
        <end position="804"/>
    </location>
</feature>
<evidence type="ECO:0000256" key="5">
    <source>
        <dbReference type="ARBA" id="ARBA00023136"/>
    </source>
</evidence>
<feature type="transmembrane region" description="Helical" evidence="6">
    <location>
        <begin position="694"/>
        <end position="713"/>
    </location>
</feature>
<protein>
    <submittedName>
        <fullName evidence="9">FtsX-like permease family protein</fullName>
    </submittedName>
</protein>
<evidence type="ECO:0000256" key="6">
    <source>
        <dbReference type="SAM" id="Phobius"/>
    </source>
</evidence>
<feature type="transmembrane region" description="Helical" evidence="6">
    <location>
        <begin position="366"/>
        <end position="390"/>
    </location>
</feature>
<evidence type="ECO:0000256" key="4">
    <source>
        <dbReference type="ARBA" id="ARBA00022989"/>
    </source>
</evidence>
<feature type="domain" description="MacB-like periplasmic core" evidence="8">
    <location>
        <begin position="482"/>
        <end position="651"/>
    </location>
</feature>
<keyword evidence="2" id="KW-1003">Cell membrane</keyword>
<dbReference type="Pfam" id="PF12704">
    <property type="entry name" value="MacB_PCD"/>
    <property type="match status" value="2"/>
</dbReference>
<feature type="transmembrane region" description="Helical" evidence="6">
    <location>
        <begin position="402"/>
        <end position="428"/>
    </location>
</feature>
<dbReference type="Pfam" id="PF02687">
    <property type="entry name" value="FtsX"/>
    <property type="match status" value="2"/>
</dbReference>
<comment type="subcellular location">
    <subcellularLocation>
        <location evidence="1">Cell membrane</location>
        <topology evidence="1">Multi-pass membrane protein</topology>
    </subcellularLocation>
</comment>
<keyword evidence="10" id="KW-1185">Reference proteome</keyword>
<dbReference type="EMBL" id="CP048222">
    <property type="protein sequence ID" value="QHT69215.1"/>
    <property type="molecule type" value="Genomic_DNA"/>
</dbReference>
<name>A0A6C0GMG6_9BACT</name>
<keyword evidence="3 6" id="KW-0812">Transmembrane</keyword>
<dbReference type="InterPro" id="IPR050250">
    <property type="entry name" value="Macrolide_Exporter_MacB"/>
</dbReference>
<dbReference type="AlphaFoldDB" id="A0A6C0GMG6"/>
<feature type="domain" description="ABC3 transporter permease C-terminal" evidence="7">
    <location>
        <begin position="316"/>
        <end position="429"/>
    </location>
</feature>
<dbReference type="Proteomes" id="UP000480178">
    <property type="component" value="Chromosome"/>
</dbReference>
<evidence type="ECO:0000256" key="1">
    <source>
        <dbReference type="ARBA" id="ARBA00004651"/>
    </source>
</evidence>
<evidence type="ECO:0000259" key="8">
    <source>
        <dbReference type="Pfam" id="PF12704"/>
    </source>
</evidence>
<proteinExistence type="predicted"/>
<keyword evidence="5 6" id="KW-0472">Membrane</keyword>
<dbReference type="PANTHER" id="PTHR30572">
    <property type="entry name" value="MEMBRANE COMPONENT OF TRANSPORTER-RELATED"/>
    <property type="match status" value="1"/>
</dbReference>